<protein>
    <recommendedName>
        <fullName evidence="4">FHA domain-containing protein</fullName>
    </recommendedName>
</protein>
<dbReference type="AlphaFoldDB" id="A0A7W8EFS4"/>
<dbReference type="RefSeq" id="WP_221340207.1">
    <property type="nucleotide sequence ID" value="NZ_JACHIN010000002.1"/>
</dbReference>
<evidence type="ECO:0000313" key="2">
    <source>
        <dbReference type="EMBL" id="MBB5076752.1"/>
    </source>
</evidence>
<organism evidence="2 3">
    <name type="scientific">Nonomuraea endophytica</name>
    <dbReference type="NCBI Taxonomy" id="714136"/>
    <lineage>
        <taxon>Bacteria</taxon>
        <taxon>Bacillati</taxon>
        <taxon>Actinomycetota</taxon>
        <taxon>Actinomycetes</taxon>
        <taxon>Streptosporangiales</taxon>
        <taxon>Streptosporangiaceae</taxon>
        <taxon>Nonomuraea</taxon>
    </lineage>
</organism>
<comment type="caution">
    <text evidence="2">The sequence shown here is derived from an EMBL/GenBank/DDBJ whole genome shotgun (WGS) entry which is preliminary data.</text>
</comment>
<dbReference type="InterPro" id="IPR008984">
    <property type="entry name" value="SMAD_FHA_dom_sf"/>
</dbReference>
<reference evidence="2 3" key="1">
    <citation type="submission" date="2020-08" db="EMBL/GenBank/DDBJ databases">
        <title>Genomic Encyclopedia of Type Strains, Phase IV (KMG-IV): sequencing the most valuable type-strain genomes for metagenomic binning, comparative biology and taxonomic classification.</title>
        <authorList>
            <person name="Goeker M."/>
        </authorList>
    </citation>
    <scope>NUCLEOTIDE SEQUENCE [LARGE SCALE GENOMIC DNA]</scope>
    <source>
        <strain evidence="2 3">DSM 45385</strain>
    </source>
</reference>
<proteinExistence type="predicted"/>
<evidence type="ECO:0008006" key="4">
    <source>
        <dbReference type="Google" id="ProtNLM"/>
    </source>
</evidence>
<dbReference type="SUPFAM" id="SSF49879">
    <property type="entry name" value="SMAD/FHA domain"/>
    <property type="match status" value="1"/>
</dbReference>
<keyword evidence="3" id="KW-1185">Reference proteome</keyword>
<evidence type="ECO:0000313" key="3">
    <source>
        <dbReference type="Proteomes" id="UP000568380"/>
    </source>
</evidence>
<dbReference type="EMBL" id="JACHIN010000002">
    <property type="protein sequence ID" value="MBB5076752.1"/>
    <property type="molecule type" value="Genomic_DNA"/>
</dbReference>
<sequence>MAAMRVEKAGQVVDLAEHEQLTFGRDRDCTFCLDPEDTGISRLAGSIGHDNGTWWLTNRSSACKLTVVDGLGLPSVLAPGRRRAVEEPTKILVHGSRGKHHLSLTPQANRVGDPGDDSAPGNSLPTAVGEEVVVNHSDRLAMVALFRGYLEDPPKYDPRPKDYNAAASRLNWPRTTLVRRIEYLRKRLDAAGVPDMTGASALVNLAEYAISRGLITRDDLRLLNL</sequence>
<accession>A0A7W8EFS4</accession>
<feature type="region of interest" description="Disordered" evidence="1">
    <location>
        <begin position="95"/>
        <end position="125"/>
    </location>
</feature>
<dbReference type="Gene3D" id="2.60.200.20">
    <property type="match status" value="1"/>
</dbReference>
<gene>
    <name evidence="2" type="ORF">HNR40_002216</name>
</gene>
<dbReference type="Proteomes" id="UP000568380">
    <property type="component" value="Unassembled WGS sequence"/>
</dbReference>
<dbReference type="CDD" id="cd00060">
    <property type="entry name" value="FHA"/>
    <property type="match status" value="1"/>
</dbReference>
<name>A0A7W8EFS4_9ACTN</name>
<evidence type="ECO:0000256" key="1">
    <source>
        <dbReference type="SAM" id="MobiDB-lite"/>
    </source>
</evidence>